<organism evidence="2 3">
    <name type="scientific">Aetokthonos hydrillicola Thurmond2011</name>
    <dbReference type="NCBI Taxonomy" id="2712845"/>
    <lineage>
        <taxon>Bacteria</taxon>
        <taxon>Bacillati</taxon>
        <taxon>Cyanobacteriota</taxon>
        <taxon>Cyanophyceae</taxon>
        <taxon>Nostocales</taxon>
        <taxon>Hapalosiphonaceae</taxon>
        <taxon>Aetokthonos</taxon>
    </lineage>
</organism>
<dbReference type="GO" id="GO:0006313">
    <property type="term" value="P:DNA transposition"/>
    <property type="evidence" value="ECO:0007669"/>
    <property type="project" value="InterPro"/>
</dbReference>
<dbReference type="GO" id="GO:0003677">
    <property type="term" value="F:DNA binding"/>
    <property type="evidence" value="ECO:0007669"/>
    <property type="project" value="InterPro"/>
</dbReference>
<accession>A0AAP5MCS5</accession>
<evidence type="ECO:0000313" key="3">
    <source>
        <dbReference type="Proteomes" id="UP000667802"/>
    </source>
</evidence>
<dbReference type="RefSeq" id="WP_208341729.1">
    <property type="nucleotide sequence ID" value="NZ_CAWQFN010000023.1"/>
</dbReference>
<protein>
    <submittedName>
        <fullName evidence="2">Transposase</fullName>
    </submittedName>
</protein>
<dbReference type="Pfam" id="PF01609">
    <property type="entry name" value="DDE_Tnp_1"/>
    <property type="match status" value="1"/>
</dbReference>
<proteinExistence type="predicted"/>
<sequence length="137" mass="15559">MAGRKRHIVVDTAGYPLAIDVHSATPHDSVCAQTVLRGLKEKYTRLVKVLADGGYQGKLQTWFFRHTNGCTLAVVKPDDATKGFHVLQSRWVVERSFSWLGNFRRLSKDYEITTSSAKAFIALAFSRIMLRKLKRFT</sequence>
<dbReference type="PANTHER" id="PTHR30007:SF0">
    <property type="entry name" value="TRANSPOSASE"/>
    <property type="match status" value="1"/>
</dbReference>
<evidence type="ECO:0000259" key="1">
    <source>
        <dbReference type="Pfam" id="PF01609"/>
    </source>
</evidence>
<evidence type="ECO:0000313" key="2">
    <source>
        <dbReference type="EMBL" id="MDR9900620.1"/>
    </source>
</evidence>
<feature type="domain" description="Transposase IS4-like" evidence="1">
    <location>
        <begin position="2"/>
        <end position="126"/>
    </location>
</feature>
<dbReference type="EMBL" id="JAALHA020000037">
    <property type="protein sequence ID" value="MDR9900620.1"/>
    <property type="molecule type" value="Genomic_DNA"/>
</dbReference>
<reference evidence="3" key="1">
    <citation type="journal article" date="2021" name="Science">
        <title>Hunting the eagle killer: A cyanobacterial neurotoxin causes vacuolar myelinopathy.</title>
        <authorList>
            <person name="Breinlinger S."/>
            <person name="Phillips T.J."/>
            <person name="Haram B.N."/>
            <person name="Mares J."/>
            <person name="Martinez Yerena J.A."/>
            <person name="Hrouzek P."/>
            <person name="Sobotka R."/>
            <person name="Henderson W.M."/>
            <person name="Schmieder P."/>
            <person name="Williams S.M."/>
            <person name="Lauderdale J.D."/>
            <person name="Wilde H.D."/>
            <person name="Gerrin W."/>
            <person name="Kust A."/>
            <person name="Washington J.W."/>
            <person name="Wagner C."/>
            <person name="Geier B."/>
            <person name="Liebeke M."/>
            <person name="Enke H."/>
            <person name="Niedermeyer T.H.J."/>
            <person name="Wilde S.B."/>
        </authorList>
    </citation>
    <scope>NUCLEOTIDE SEQUENCE [LARGE SCALE GENOMIC DNA]</scope>
    <source>
        <strain evidence="3">Thurmond2011</strain>
    </source>
</reference>
<dbReference type="GO" id="GO:0004803">
    <property type="term" value="F:transposase activity"/>
    <property type="evidence" value="ECO:0007669"/>
    <property type="project" value="InterPro"/>
</dbReference>
<name>A0AAP5MCS5_9CYAN</name>
<keyword evidence="3" id="KW-1185">Reference proteome</keyword>
<dbReference type="AlphaFoldDB" id="A0AAP5MCS5"/>
<dbReference type="InterPro" id="IPR002559">
    <property type="entry name" value="Transposase_11"/>
</dbReference>
<dbReference type="Proteomes" id="UP000667802">
    <property type="component" value="Unassembled WGS sequence"/>
</dbReference>
<gene>
    <name evidence="2" type="ORF">G7B40_039720</name>
</gene>
<dbReference type="PANTHER" id="PTHR30007">
    <property type="entry name" value="PHP DOMAIN PROTEIN"/>
    <property type="match status" value="1"/>
</dbReference>
<comment type="caution">
    <text evidence="2">The sequence shown here is derived from an EMBL/GenBank/DDBJ whole genome shotgun (WGS) entry which is preliminary data.</text>
</comment>